<feature type="region of interest" description="Disordered" evidence="1">
    <location>
        <begin position="254"/>
        <end position="287"/>
    </location>
</feature>
<accession>A0A9W9CKE4</accession>
<evidence type="ECO:0008006" key="4">
    <source>
        <dbReference type="Google" id="ProtNLM"/>
    </source>
</evidence>
<evidence type="ECO:0000313" key="2">
    <source>
        <dbReference type="EMBL" id="KAJ4367027.1"/>
    </source>
</evidence>
<sequence length="768" mass="86282">MNNGPALPHDPNQRHNRRGKLVPVTTWHWVPGTDADDDLQHDQMPPTASVDYAQPLITPVNLQQTHNPYSPQIHTGPIHPTGHRYNGSVAPSASDLFNLAIAQTNAQPQYPQPDMIQFPDYSQAFTTSSNLSIPFENHYNPEAPYRADNSITPFRDDPTITAGPTSAWPSSVSGTLRNAFDGVYNLEMPPDVDPVWIEGNGPPANSQNSSAHLMAPFGDSPSLYSDIIDTFLANIQEASAIGDATDEERINGSISPFSQSTTATKNVSPQTTIPTPQSEITSSDLGSQIDSAGRTLRKRARSPGAVKHEKIIQNEGGKVQGMTMVWQGQKAPNRKLDDVTKADRKRRKNLGTCSRCKRLKQPCKGFKESPYLPCIACRTSNPTTITSVCLLEASLLNIALFRMGPPVDNPFHPLNFFSHRQNILCDVAKGDDTSNTLELELMQDDVGQMLTLTVSRFAPLPGDKVAYEGIGEEGPYKLDMPPYCISDIKKAQQSLITYMRKAKSAYFNRFVDRSNALLFNTFKMAAMCDFTKRPLINKALDIWAATRLIERTWKMCGSETLGIHPVKGRSDPWKGFVPVTPIMDQQLDQVVIREILVPRRNQLLAQLKEKVYNEYNRKLHAFEVYMTFFILLNNAEVQIAFEREFAQRYGFSGRFGPRGKYMDAEAQFHAARTMLGHFHYICRANSLLTTSPEFLKELGIGDTEKKYLEFVRRQVELQAPHFTKLVQEHRYETTMYFCHQMLFNEWKPGYGHIEELPEMTVGEVMAAA</sequence>
<evidence type="ECO:0000256" key="1">
    <source>
        <dbReference type="SAM" id="MobiDB-lite"/>
    </source>
</evidence>
<name>A0A9W9CKE4_9PLEO</name>
<dbReference type="Proteomes" id="UP001140560">
    <property type="component" value="Unassembled WGS sequence"/>
</dbReference>
<dbReference type="AlphaFoldDB" id="A0A9W9CKE4"/>
<dbReference type="OrthoDB" id="5362630at2759"/>
<keyword evidence="3" id="KW-1185">Reference proteome</keyword>
<proteinExistence type="predicted"/>
<feature type="region of interest" description="Disordered" evidence="1">
    <location>
        <begin position="63"/>
        <end position="89"/>
    </location>
</feature>
<organism evidence="2 3">
    <name type="scientific">Neocucurbitaria cava</name>
    <dbReference type="NCBI Taxonomy" id="798079"/>
    <lineage>
        <taxon>Eukaryota</taxon>
        <taxon>Fungi</taxon>
        <taxon>Dikarya</taxon>
        <taxon>Ascomycota</taxon>
        <taxon>Pezizomycotina</taxon>
        <taxon>Dothideomycetes</taxon>
        <taxon>Pleosporomycetidae</taxon>
        <taxon>Pleosporales</taxon>
        <taxon>Pleosporineae</taxon>
        <taxon>Cucurbitariaceae</taxon>
        <taxon>Neocucurbitaria</taxon>
    </lineage>
</organism>
<dbReference type="PANTHER" id="PTHR35392">
    <property type="entry name" value="ZN(II)2CYS6 TRANSCRIPTION FACTOR (EUROFUNG)-RELATED-RELATED"/>
    <property type="match status" value="1"/>
</dbReference>
<comment type="caution">
    <text evidence="2">The sequence shown here is derived from an EMBL/GenBank/DDBJ whole genome shotgun (WGS) entry which is preliminary data.</text>
</comment>
<evidence type="ECO:0000313" key="3">
    <source>
        <dbReference type="Proteomes" id="UP001140560"/>
    </source>
</evidence>
<reference evidence="2" key="1">
    <citation type="submission" date="2022-10" db="EMBL/GenBank/DDBJ databases">
        <title>Tapping the CABI collections for fungal endophytes: first genome assemblies for Collariella, Neodidymelliopsis, Ascochyta clinopodiicola, Didymella pomorum, Didymosphaeria variabile, Neocosmospora piperis and Neocucurbitaria cava.</title>
        <authorList>
            <person name="Hill R."/>
        </authorList>
    </citation>
    <scope>NUCLEOTIDE SEQUENCE</scope>
    <source>
        <strain evidence="2">IMI 356814</strain>
    </source>
</reference>
<dbReference type="PANTHER" id="PTHR35392:SF3">
    <property type="entry name" value="ZN(2)-C6 FUNGAL-TYPE DOMAIN-CONTAINING PROTEIN"/>
    <property type="match status" value="1"/>
</dbReference>
<feature type="compositionally biased region" description="Polar residues" evidence="1">
    <location>
        <begin position="63"/>
        <end position="73"/>
    </location>
</feature>
<dbReference type="InterPro" id="IPR052973">
    <property type="entry name" value="Fungal_sec-metab_reg_TF"/>
</dbReference>
<protein>
    <recommendedName>
        <fullName evidence="4">Zn(2)-C6 fungal-type domain-containing protein</fullName>
    </recommendedName>
</protein>
<gene>
    <name evidence="2" type="ORF">N0V83_007557</name>
</gene>
<dbReference type="EMBL" id="JAPEUY010000013">
    <property type="protein sequence ID" value="KAJ4367027.1"/>
    <property type="molecule type" value="Genomic_DNA"/>
</dbReference>